<accession>A0A9P8VJF7</accession>
<name>A0A9P8VJF7_9PEZI</name>
<organism evidence="1 2">
    <name type="scientific">Plectosphaerella plurivora</name>
    <dbReference type="NCBI Taxonomy" id="936078"/>
    <lineage>
        <taxon>Eukaryota</taxon>
        <taxon>Fungi</taxon>
        <taxon>Dikarya</taxon>
        <taxon>Ascomycota</taxon>
        <taxon>Pezizomycotina</taxon>
        <taxon>Sordariomycetes</taxon>
        <taxon>Hypocreomycetidae</taxon>
        <taxon>Glomerellales</taxon>
        <taxon>Plectosphaerellaceae</taxon>
        <taxon>Plectosphaerella</taxon>
    </lineage>
</organism>
<proteinExistence type="predicted"/>
<protein>
    <recommendedName>
        <fullName evidence="3">Bacteriocin resistance YdeI/OmpD-like protein</fullName>
    </recommendedName>
</protein>
<dbReference type="Proteomes" id="UP000770015">
    <property type="component" value="Unassembled WGS sequence"/>
</dbReference>
<gene>
    <name evidence="1" type="ORF">F5X68DRAFT_31293</name>
</gene>
<reference evidence="1" key="1">
    <citation type="journal article" date="2021" name="Nat. Commun.">
        <title>Genetic determinants of endophytism in the Arabidopsis root mycobiome.</title>
        <authorList>
            <person name="Mesny F."/>
            <person name="Miyauchi S."/>
            <person name="Thiergart T."/>
            <person name="Pickel B."/>
            <person name="Atanasova L."/>
            <person name="Karlsson M."/>
            <person name="Huettel B."/>
            <person name="Barry K.W."/>
            <person name="Haridas S."/>
            <person name="Chen C."/>
            <person name="Bauer D."/>
            <person name="Andreopoulos W."/>
            <person name="Pangilinan J."/>
            <person name="LaButti K."/>
            <person name="Riley R."/>
            <person name="Lipzen A."/>
            <person name="Clum A."/>
            <person name="Drula E."/>
            <person name="Henrissat B."/>
            <person name="Kohler A."/>
            <person name="Grigoriev I.V."/>
            <person name="Martin F.M."/>
            <person name="Hacquard S."/>
        </authorList>
    </citation>
    <scope>NUCLEOTIDE SEQUENCE</scope>
    <source>
        <strain evidence="1">MPI-SDFR-AT-0117</strain>
    </source>
</reference>
<dbReference type="EMBL" id="JAGSXJ010000002">
    <property type="protein sequence ID" value="KAH6695654.1"/>
    <property type="molecule type" value="Genomic_DNA"/>
</dbReference>
<keyword evidence="2" id="KW-1185">Reference proteome</keyword>
<evidence type="ECO:0000313" key="2">
    <source>
        <dbReference type="Proteomes" id="UP000770015"/>
    </source>
</evidence>
<dbReference type="Pfam" id="PF13376">
    <property type="entry name" value="OmdA"/>
    <property type="match status" value="1"/>
</dbReference>
<sequence length="94" mass="10400">MSTNTVTLPGGVCHDLPDDLNLAIRGDETAQAAWLDITPLARNEFICWIDAAKQQKTRDRRVGRAVDELAQGKRRPCCWPGCPHRGEDSTGQKV</sequence>
<evidence type="ECO:0008006" key="3">
    <source>
        <dbReference type="Google" id="ProtNLM"/>
    </source>
</evidence>
<comment type="caution">
    <text evidence="1">The sequence shown here is derived from an EMBL/GenBank/DDBJ whole genome shotgun (WGS) entry which is preliminary data.</text>
</comment>
<dbReference type="OrthoDB" id="5377431at2759"/>
<evidence type="ECO:0000313" key="1">
    <source>
        <dbReference type="EMBL" id="KAH6695654.1"/>
    </source>
</evidence>
<dbReference type="AlphaFoldDB" id="A0A9P8VJF7"/>